<evidence type="ECO:0008006" key="4">
    <source>
        <dbReference type="Google" id="ProtNLM"/>
    </source>
</evidence>
<reference evidence="3" key="1">
    <citation type="journal article" date="2015" name="BMC Genomics">
        <title>Draft genome of a commonly misdiagnosed multidrug resistant pathogen Candida auris.</title>
        <authorList>
            <person name="Chatterjee S."/>
            <person name="Alampalli S.V."/>
            <person name="Nageshan R.K."/>
            <person name="Chettiar S.T."/>
            <person name="Joshi S."/>
            <person name="Tatu U.S."/>
        </authorList>
    </citation>
    <scope>NUCLEOTIDE SEQUENCE [LARGE SCALE GENOMIC DNA]</scope>
    <source>
        <strain evidence="3">6684</strain>
    </source>
</reference>
<dbReference type="VEuPathDB" id="FungiDB:CJJ09_004496"/>
<dbReference type="EMBL" id="LGST01000025">
    <property type="protein sequence ID" value="KND99229.1"/>
    <property type="molecule type" value="Genomic_DNA"/>
</dbReference>
<dbReference type="Pfam" id="PF08426">
    <property type="entry name" value="ICE2"/>
    <property type="match status" value="1"/>
</dbReference>
<keyword evidence="1" id="KW-0472">Membrane</keyword>
<dbReference type="VEuPathDB" id="FungiDB:B9J08_004565"/>
<accession>A0A0L0NYZ4</accession>
<dbReference type="VEuPathDB" id="FungiDB:CJJ07_004071"/>
<comment type="caution">
    <text evidence="2">The sequence shown here is derived from an EMBL/GenBank/DDBJ whole genome shotgun (WGS) entry which is preliminary data.</text>
</comment>
<keyword evidence="1" id="KW-1133">Transmembrane helix</keyword>
<evidence type="ECO:0000256" key="1">
    <source>
        <dbReference type="SAM" id="Phobius"/>
    </source>
</evidence>
<feature type="transmembrane region" description="Helical" evidence="1">
    <location>
        <begin position="376"/>
        <end position="396"/>
    </location>
</feature>
<sequence>MRKLTNFVRSLFSIAYLALIVLTVPLAFDLGGVECGLTYSLTIVVLYFLLTSVRLLCKRFPVLKLLVLLYYAQHVFLPSILMYIILYCQNQNSRSYFAVVAVWRYILVHLTPVFTIAEGFCSLLLLQAISQTLDWLTLYKSDSWLFVSLIGSGFTITGALYFLYRIYVLPFTIELGSASLLGSFLTLTIGLGFYGIVSGKGSMIESSLLFAYIVRCIYEMFPLLSDNAAQTLTHLFTQTKINLQNEIPRLPPPLTNTILAVLPFLAQNLPGSFKTIWDFFLSSAEKLTLPLVVNLAYRIGVFYAATKIIPSLYHRLPYSPPRTPPHISSRLSSSASISPISLSSSTSLQANEKGNERLKINRARARARPSTTIRLIYAYSPCIIIAVYTHMMLLYNGELGSELKLWGWWASAPKDMVIIVHPWQFWNWVKMGTTLLLYMLELSGDSSSAMTSHWLVN</sequence>
<dbReference type="GO" id="GO:0032541">
    <property type="term" value="C:cortical endoplasmic reticulum"/>
    <property type="evidence" value="ECO:0007669"/>
    <property type="project" value="TreeGrafter"/>
</dbReference>
<dbReference type="Proteomes" id="UP000037122">
    <property type="component" value="Unassembled WGS sequence"/>
</dbReference>
<gene>
    <name evidence="2" type="ORF">QG37_03767</name>
</gene>
<feature type="transmembrane region" description="Helical" evidence="1">
    <location>
        <begin position="68"/>
        <end position="86"/>
    </location>
</feature>
<dbReference type="PANTHER" id="PTHR31726:SF2">
    <property type="entry name" value="PROTEIN ICE2"/>
    <property type="match status" value="1"/>
</dbReference>
<dbReference type="AlphaFoldDB" id="A0A0L0NYZ4"/>
<feature type="transmembrane region" description="Helical" evidence="1">
    <location>
        <begin position="176"/>
        <end position="197"/>
    </location>
</feature>
<dbReference type="VEuPathDB" id="FungiDB:QG37_03767"/>
<dbReference type="InterPro" id="IPR013635">
    <property type="entry name" value="Ice2"/>
</dbReference>
<dbReference type="VEuPathDB" id="FungiDB:CJI97_004887"/>
<name>A0A0L0NYZ4_CANAR</name>
<dbReference type="PANTHER" id="PTHR31726">
    <property type="entry name" value="PROTEIN ICE2"/>
    <property type="match status" value="1"/>
</dbReference>
<protein>
    <recommendedName>
        <fullName evidence="4">ICE2-domain-containing protein</fullName>
    </recommendedName>
</protein>
<dbReference type="GO" id="GO:0048309">
    <property type="term" value="P:endoplasmic reticulum inheritance"/>
    <property type="evidence" value="ECO:0007669"/>
    <property type="project" value="TreeGrafter"/>
</dbReference>
<proteinExistence type="predicted"/>
<dbReference type="GO" id="GO:0000921">
    <property type="term" value="P:septin ring assembly"/>
    <property type="evidence" value="ECO:0007669"/>
    <property type="project" value="TreeGrafter"/>
</dbReference>
<feature type="transmembrane region" description="Helical" evidence="1">
    <location>
        <begin position="106"/>
        <end position="126"/>
    </location>
</feature>
<dbReference type="GO" id="GO:0005789">
    <property type="term" value="C:endoplasmic reticulum membrane"/>
    <property type="evidence" value="ECO:0007669"/>
    <property type="project" value="TreeGrafter"/>
</dbReference>
<evidence type="ECO:0000313" key="2">
    <source>
        <dbReference type="EMBL" id="KND99229.1"/>
    </source>
</evidence>
<organism evidence="2 3">
    <name type="scientific">Candidozyma auris</name>
    <name type="common">Yeast</name>
    <name type="synonym">Candida auris</name>
    <dbReference type="NCBI Taxonomy" id="498019"/>
    <lineage>
        <taxon>Eukaryota</taxon>
        <taxon>Fungi</taxon>
        <taxon>Dikarya</taxon>
        <taxon>Ascomycota</taxon>
        <taxon>Saccharomycotina</taxon>
        <taxon>Pichiomycetes</taxon>
        <taxon>Metschnikowiaceae</taxon>
        <taxon>Candidozyma</taxon>
    </lineage>
</organism>
<dbReference type="VEuPathDB" id="FungiDB:CJI96_0004585"/>
<feature type="transmembrane region" description="Helical" evidence="1">
    <location>
        <begin position="37"/>
        <end position="56"/>
    </location>
</feature>
<feature type="transmembrane region" description="Helical" evidence="1">
    <location>
        <begin position="146"/>
        <end position="164"/>
    </location>
</feature>
<evidence type="ECO:0000313" key="3">
    <source>
        <dbReference type="Proteomes" id="UP000037122"/>
    </source>
</evidence>
<keyword evidence="1" id="KW-0812">Transmembrane</keyword>
<dbReference type="GO" id="GO:0097038">
    <property type="term" value="C:perinuclear endoplasmic reticulum"/>
    <property type="evidence" value="ECO:0007669"/>
    <property type="project" value="TreeGrafter"/>
</dbReference>